<keyword evidence="3" id="KW-0804">Transcription</keyword>
<evidence type="ECO:0000256" key="3">
    <source>
        <dbReference type="ARBA" id="ARBA00023163"/>
    </source>
</evidence>
<evidence type="ECO:0000313" key="5">
    <source>
        <dbReference type="Proteomes" id="UP000504607"/>
    </source>
</evidence>
<sequence length="340" mass="37772">MVQIMDLWNACWCQHNITEMSYHVSLLEFIVGIMLFLGENTMKNESSDAPSVPVRKMKFVPKIPPRKPSNPAVVKMEPPETKDEFIDKKLLAKLNRAKANDTFGRKMPKNERNGASSKIAFGSGGSSLARSFPRGPFSANQYQDGFEASAPKIEKEYAEPWDYSHSYYPVALPLRRPYSGNSEILDEEEFGEASASSSLDEAQINPAEELRLLKKSEEPHMLFLQMPSTLPMMKQPTAEAGTKDNIHKIDRALKGCKLEDLPGGYIGKLMVYKSGKIKMKIGDALFDVSPGVKCVFAQDAAVINTKEKHCCILGEINQRAVVTPDVDALLDQIDDDAALL</sequence>
<dbReference type="PANTHER" id="PTHR13408">
    <property type="entry name" value="DNA-DIRECTED RNA POLYMERASE III"/>
    <property type="match status" value="1"/>
</dbReference>
<name>A0A8N4F2E9_ELAGV</name>
<keyword evidence="2 6" id="KW-0240">DNA-directed RNA polymerase</keyword>
<evidence type="ECO:0000256" key="2">
    <source>
        <dbReference type="ARBA" id="ARBA00022478"/>
    </source>
</evidence>
<dbReference type="GO" id="GO:0005666">
    <property type="term" value="C:RNA polymerase III complex"/>
    <property type="evidence" value="ECO:0007669"/>
    <property type="project" value="InterPro"/>
</dbReference>
<dbReference type="PANTHER" id="PTHR13408:SF0">
    <property type="entry name" value="DNA-DIRECTED RNA POLYMERASE III SUBUNIT RPC4"/>
    <property type="match status" value="1"/>
</dbReference>
<comment type="subcellular location">
    <subcellularLocation>
        <location evidence="1">Nucleus</location>
    </subcellularLocation>
</comment>
<protein>
    <submittedName>
        <fullName evidence="6 7">DNA-directed RNA polymerase III subunit RPC4 isoform X1</fullName>
    </submittedName>
</protein>
<keyword evidence="4" id="KW-0539">Nucleus</keyword>
<dbReference type="RefSeq" id="XP_029119661.1">
    <property type="nucleotide sequence ID" value="XM_029263828.1"/>
</dbReference>
<evidence type="ECO:0000256" key="1">
    <source>
        <dbReference type="ARBA" id="ARBA00004123"/>
    </source>
</evidence>
<keyword evidence="5" id="KW-1185">Reference proteome</keyword>
<proteinExistence type="predicted"/>
<dbReference type="OrthoDB" id="747670at2759"/>
<gene>
    <name evidence="6 7" type="primary">LOC105039834</name>
</gene>
<dbReference type="RefSeq" id="XP_029119659.1">
    <property type="nucleotide sequence ID" value="XM_029263826.1"/>
</dbReference>
<accession>A0A8N4F2E9</accession>
<dbReference type="GO" id="GO:0042797">
    <property type="term" value="P:tRNA transcription by RNA polymerase III"/>
    <property type="evidence" value="ECO:0007669"/>
    <property type="project" value="TreeGrafter"/>
</dbReference>
<dbReference type="Proteomes" id="UP000504607">
    <property type="component" value="Chromosome 1"/>
</dbReference>
<dbReference type="AlphaFoldDB" id="A0A8N4F2E9"/>
<dbReference type="GO" id="GO:0003677">
    <property type="term" value="F:DNA binding"/>
    <property type="evidence" value="ECO:0007669"/>
    <property type="project" value="InterPro"/>
</dbReference>
<dbReference type="InterPro" id="IPR007811">
    <property type="entry name" value="RPC4"/>
</dbReference>
<organism evidence="5 6">
    <name type="scientific">Elaeis guineensis var. tenera</name>
    <name type="common">Oil palm</name>
    <dbReference type="NCBI Taxonomy" id="51953"/>
    <lineage>
        <taxon>Eukaryota</taxon>
        <taxon>Viridiplantae</taxon>
        <taxon>Streptophyta</taxon>
        <taxon>Embryophyta</taxon>
        <taxon>Tracheophyta</taxon>
        <taxon>Spermatophyta</taxon>
        <taxon>Magnoliopsida</taxon>
        <taxon>Liliopsida</taxon>
        <taxon>Arecaceae</taxon>
        <taxon>Arecoideae</taxon>
        <taxon>Cocoseae</taxon>
        <taxon>Elaeidinae</taxon>
        <taxon>Elaeis</taxon>
    </lineage>
</organism>
<dbReference type="Pfam" id="PF05132">
    <property type="entry name" value="RNA_pol_Rpc4"/>
    <property type="match status" value="1"/>
</dbReference>
<evidence type="ECO:0000313" key="7">
    <source>
        <dbReference type="RefSeq" id="XP_029119661.1"/>
    </source>
</evidence>
<reference evidence="6 7" key="1">
    <citation type="submission" date="2025-04" db="UniProtKB">
        <authorList>
            <consortium name="RefSeq"/>
        </authorList>
    </citation>
    <scope>IDENTIFICATION</scope>
</reference>
<evidence type="ECO:0000256" key="4">
    <source>
        <dbReference type="ARBA" id="ARBA00023242"/>
    </source>
</evidence>
<evidence type="ECO:0000313" key="6">
    <source>
        <dbReference type="RefSeq" id="XP_029119659.1"/>
    </source>
</evidence>